<keyword evidence="6 8" id="KW-1133">Transmembrane helix</keyword>
<feature type="transmembrane region" description="Helical" evidence="8">
    <location>
        <begin position="106"/>
        <end position="123"/>
    </location>
</feature>
<feature type="transmembrane region" description="Helical" evidence="8">
    <location>
        <begin position="77"/>
        <end position="99"/>
    </location>
</feature>
<feature type="transmembrane region" description="Helical" evidence="8">
    <location>
        <begin position="6"/>
        <end position="26"/>
    </location>
</feature>
<keyword evidence="4 8" id="KW-1003">Cell membrane</keyword>
<evidence type="ECO:0000256" key="1">
    <source>
        <dbReference type="ARBA" id="ARBA00004651"/>
    </source>
</evidence>
<keyword evidence="3" id="KW-0813">Transport</keyword>
<dbReference type="KEGG" id="azm:DM194_19000"/>
<feature type="transmembrane region" description="Helical" evidence="8">
    <location>
        <begin position="233"/>
        <end position="257"/>
    </location>
</feature>
<evidence type="ECO:0000256" key="2">
    <source>
        <dbReference type="ARBA" id="ARBA00009142"/>
    </source>
</evidence>
<evidence type="ECO:0000313" key="9">
    <source>
        <dbReference type="EMBL" id="AWU96371.1"/>
    </source>
</evidence>
<dbReference type="InterPro" id="IPR052017">
    <property type="entry name" value="TSUP"/>
</dbReference>
<dbReference type="Pfam" id="PF01925">
    <property type="entry name" value="TauE"/>
    <property type="match status" value="1"/>
</dbReference>
<evidence type="ECO:0000256" key="7">
    <source>
        <dbReference type="ARBA" id="ARBA00023136"/>
    </source>
</evidence>
<name>A0A2U9SBL3_9PROT</name>
<dbReference type="OrthoDB" id="8005731at2"/>
<dbReference type="EMBL" id="CP029831">
    <property type="protein sequence ID" value="AWU96371.1"/>
    <property type="molecule type" value="Genomic_DNA"/>
</dbReference>
<comment type="subcellular location">
    <subcellularLocation>
        <location evidence="1 8">Cell membrane</location>
        <topology evidence="1 8">Multi-pass membrane protein</topology>
    </subcellularLocation>
</comment>
<evidence type="ECO:0000256" key="4">
    <source>
        <dbReference type="ARBA" id="ARBA00022475"/>
    </source>
</evidence>
<keyword evidence="9" id="KW-0614">Plasmid</keyword>
<feature type="transmembrane region" description="Helical" evidence="8">
    <location>
        <begin position="33"/>
        <end position="57"/>
    </location>
</feature>
<evidence type="ECO:0000313" key="10">
    <source>
        <dbReference type="Proteomes" id="UP000249605"/>
    </source>
</evidence>
<dbReference type="InterPro" id="IPR002781">
    <property type="entry name" value="TM_pro_TauE-like"/>
</dbReference>
<evidence type="ECO:0000256" key="8">
    <source>
        <dbReference type="RuleBase" id="RU363041"/>
    </source>
</evidence>
<feature type="transmembrane region" description="Helical" evidence="8">
    <location>
        <begin position="199"/>
        <end position="221"/>
    </location>
</feature>
<protein>
    <recommendedName>
        <fullName evidence="8">Probable membrane transporter protein</fullName>
    </recommendedName>
</protein>
<keyword evidence="7 8" id="KW-0472">Membrane</keyword>
<organism evidence="9 10">
    <name type="scientific">Azospirillum ramasamyi</name>
    <dbReference type="NCBI Taxonomy" id="682998"/>
    <lineage>
        <taxon>Bacteria</taxon>
        <taxon>Pseudomonadati</taxon>
        <taxon>Pseudomonadota</taxon>
        <taxon>Alphaproteobacteria</taxon>
        <taxon>Rhodospirillales</taxon>
        <taxon>Azospirillaceae</taxon>
        <taxon>Azospirillum</taxon>
    </lineage>
</organism>
<proteinExistence type="inferred from homology"/>
<feature type="transmembrane region" description="Helical" evidence="8">
    <location>
        <begin position="175"/>
        <end position="193"/>
    </location>
</feature>
<dbReference type="PANTHER" id="PTHR30269:SF37">
    <property type="entry name" value="MEMBRANE TRANSPORTER PROTEIN"/>
    <property type="match status" value="1"/>
</dbReference>
<keyword evidence="5 8" id="KW-0812">Transmembrane</keyword>
<dbReference type="PANTHER" id="PTHR30269">
    <property type="entry name" value="TRANSMEMBRANE PROTEIN YFCA"/>
    <property type="match status" value="1"/>
</dbReference>
<evidence type="ECO:0000256" key="3">
    <source>
        <dbReference type="ARBA" id="ARBA00022448"/>
    </source>
</evidence>
<dbReference type="RefSeq" id="WP_111069111.1">
    <property type="nucleotide sequence ID" value="NZ_CP029831.1"/>
</dbReference>
<gene>
    <name evidence="9" type="ORF">DM194_19000</name>
</gene>
<evidence type="ECO:0000256" key="6">
    <source>
        <dbReference type="ARBA" id="ARBA00022989"/>
    </source>
</evidence>
<dbReference type="Proteomes" id="UP000249605">
    <property type="component" value="Plasmid unnamed7"/>
</dbReference>
<dbReference type="GO" id="GO:0005886">
    <property type="term" value="C:plasma membrane"/>
    <property type="evidence" value="ECO:0007669"/>
    <property type="project" value="UniProtKB-SubCell"/>
</dbReference>
<dbReference type="AlphaFoldDB" id="A0A2U9SBL3"/>
<comment type="similarity">
    <text evidence="2 8">Belongs to the 4-toluene sulfonate uptake permease (TSUP) (TC 2.A.102) family.</text>
</comment>
<evidence type="ECO:0000256" key="5">
    <source>
        <dbReference type="ARBA" id="ARBA00022692"/>
    </source>
</evidence>
<sequence>MSTFPQSIVPLSMILFGGVTFIAAAFRGVTGFGYALIAALGLLFLPSPAAGIPFILISDLLLTFFLLLDREQGRVDWAVSGLLLAMGFAGALCGSLIAAGLDDETARVLVAVTIFVAACVALVREPPPWLRHRAIGAGLAFVVGVLLAAFAVGGPLIAAWLLAGGRDRRTIKGTLAVFFGAVDALSLAGRAMVGAIDPGVVGLLATYMGPTLAGYAAGRLLSARIGFDGWRRLASGGLLAVAVAGLIQTAVTLGLSFTTPS</sequence>
<reference evidence="9 10" key="1">
    <citation type="submission" date="2018-06" db="EMBL/GenBank/DDBJ databases">
        <title>Complete genome sequencing of Azospirillum sp. M2T2B2.</title>
        <authorList>
            <person name="Heo J."/>
            <person name="Kim S.-J."/>
            <person name="Kwon S.-W."/>
            <person name="Anandham R."/>
        </authorList>
    </citation>
    <scope>NUCLEOTIDE SEQUENCE [LARGE SCALE GENOMIC DNA]</scope>
    <source>
        <strain evidence="9 10">M2T2B2</strain>
        <plasmid evidence="9 10">unnamed7</plasmid>
    </source>
</reference>
<accession>A0A2U9SBL3</accession>
<geneLocation type="plasmid" evidence="9 10">
    <name>unnamed7</name>
</geneLocation>
<feature type="transmembrane region" description="Helical" evidence="8">
    <location>
        <begin position="135"/>
        <end position="163"/>
    </location>
</feature>
<keyword evidence="10" id="KW-1185">Reference proteome</keyword>